<dbReference type="EMBL" id="NESQ01000379">
    <property type="protein sequence ID" value="PUU73400.1"/>
    <property type="molecule type" value="Genomic_DNA"/>
</dbReference>
<comment type="subcellular location">
    <subcellularLocation>
        <location evidence="1">Nucleus</location>
    </subcellularLocation>
</comment>
<gene>
    <name evidence="7" type="ORF">B9Z19DRAFT_1135206</name>
</gene>
<evidence type="ECO:0000256" key="4">
    <source>
        <dbReference type="ARBA" id="ARBA00023204"/>
    </source>
</evidence>
<dbReference type="STRING" id="42251.A0A2T6ZD29"/>
<dbReference type="GO" id="GO:0030896">
    <property type="term" value="C:checkpoint clamp complex"/>
    <property type="evidence" value="ECO:0007669"/>
    <property type="project" value="TreeGrafter"/>
</dbReference>
<dbReference type="PANTHER" id="PTHR10870">
    <property type="entry name" value="CELL CYCLE CHECKPOINT PROTEIN RAD1"/>
    <property type="match status" value="1"/>
</dbReference>
<reference evidence="7 8" key="1">
    <citation type="submission" date="2017-04" db="EMBL/GenBank/DDBJ databases">
        <title>Draft genome sequence of Tuber borchii Vittad., a whitish edible truffle.</title>
        <authorList>
            <consortium name="DOE Joint Genome Institute"/>
            <person name="Murat C."/>
            <person name="Kuo A."/>
            <person name="Barry K.W."/>
            <person name="Clum A."/>
            <person name="Dockter R.B."/>
            <person name="Fauchery L."/>
            <person name="Iotti M."/>
            <person name="Kohler A."/>
            <person name="Labutti K."/>
            <person name="Lindquist E.A."/>
            <person name="Lipzen A."/>
            <person name="Ohm R.A."/>
            <person name="Wang M."/>
            <person name="Grigoriev I.V."/>
            <person name="Zambonelli A."/>
            <person name="Martin F.M."/>
        </authorList>
    </citation>
    <scope>NUCLEOTIDE SEQUENCE [LARGE SCALE GENOMIC DNA]</scope>
    <source>
        <strain evidence="7 8">Tbo3840</strain>
    </source>
</reference>
<dbReference type="Proteomes" id="UP000244722">
    <property type="component" value="Unassembled WGS sequence"/>
</dbReference>
<dbReference type="InterPro" id="IPR003021">
    <property type="entry name" value="Rad1_Rec1_Rad17"/>
</dbReference>
<evidence type="ECO:0000313" key="8">
    <source>
        <dbReference type="Proteomes" id="UP000244722"/>
    </source>
</evidence>
<dbReference type="OrthoDB" id="337581at2759"/>
<feature type="region of interest" description="Disordered" evidence="6">
    <location>
        <begin position="378"/>
        <end position="401"/>
    </location>
</feature>
<sequence length="550" mass="59454">MAAIRTLKAMPSHQTRYPPAERRDPRGGESIPLSTSHPGLSFGTPQRVRADLGGNYSINPMNGLYPSKAQSVVIRLCYVGDLRSLEVISDTEYPPFILDEKRSLVIKFDLGNCTALTATDIKTRDPTNNCSTHRSHPLAPPPLCPEPQECIATTNIPPNPEVTHGEYVYLIHRQKVVSMHYSKDRALSEIQAIDANVQRAAGMLGLHDISRELADGLVDSARRKLRFASDPTDEVLTNWHYEELNYSAFVAPPDEALLEKCGLAESDADSQSEAEDGMHEARKICRDMWARTYGPGGGGSIQRMKFSTGVNRKGGANVGGTGRAFIDKNLFTTYTFNPPPHLTQNLEDDEDPVIQFGISLTALLECLQIFDEGDAGGGGGKWRGGGGRAGGGGGDSWSGGAAGLPTTTTCELTTHLSTPLLDIPSNANPENHPKILPSSSSLLVVSTSPTPPHFTLPSTSPLGTTIVEFSNDGALLETFTVSRRAKDVYRFALVRHARGAMAAATKFMVEREGRVSFVDFRFLRAGDREGGGGGRGDSAEEEEEDKDDSE</sequence>
<evidence type="ECO:0000256" key="5">
    <source>
        <dbReference type="ARBA" id="ARBA00023242"/>
    </source>
</evidence>
<dbReference type="PANTHER" id="PTHR10870:SF0">
    <property type="entry name" value="CELL CYCLE CHECKPOINT PROTEIN RAD1"/>
    <property type="match status" value="1"/>
</dbReference>
<dbReference type="PRINTS" id="PR01246">
    <property type="entry name" value="RAD1REPAIR"/>
</dbReference>
<dbReference type="GO" id="GO:0000077">
    <property type="term" value="P:DNA damage checkpoint signaling"/>
    <property type="evidence" value="ECO:0007669"/>
    <property type="project" value="InterPro"/>
</dbReference>
<name>A0A2T6ZD29_TUBBO</name>
<keyword evidence="8" id="KW-1185">Reference proteome</keyword>
<feature type="region of interest" description="Disordered" evidence="6">
    <location>
        <begin position="1"/>
        <end position="44"/>
    </location>
</feature>
<keyword evidence="4" id="KW-0234">DNA repair</keyword>
<dbReference type="Gene3D" id="3.70.10.10">
    <property type="match status" value="1"/>
</dbReference>
<dbReference type="AlphaFoldDB" id="A0A2T6ZD29"/>
<proteinExistence type="inferred from homology"/>
<dbReference type="GO" id="GO:0006281">
    <property type="term" value="P:DNA repair"/>
    <property type="evidence" value="ECO:0007669"/>
    <property type="project" value="UniProtKB-KW"/>
</dbReference>
<evidence type="ECO:0000256" key="3">
    <source>
        <dbReference type="ARBA" id="ARBA00022763"/>
    </source>
</evidence>
<dbReference type="InterPro" id="IPR003011">
    <property type="entry name" value="Cell_cycle_checkpoint_Rad1"/>
</dbReference>
<accession>A0A2T6ZD29</accession>
<evidence type="ECO:0000256" key="1">
    <source>
        <dbReference type="ARBA" id="ARBA00004123"/>
    </source>
</evidence>
<comment type="caution">
    <text evidence="7">The sequence shown here is derived from an EMBL/GenBank/DDBJ whole genome shotgun (WGS) entry which is preliminary data.</text>
</comment>
<keyword evidence="5" id="KW-0539">Nucleus</keyword>
<evidence type="ECO:0000256" key="6">
    <source>
        <dbReference type="SAM" id="MobiDB-lite"/>
    </source>
</evidence>
<evidence type="ECO:0000256" key="2">
    <source>
        <dbReference type="ARBA" id="ARBA00010991"/>
    </source>
</evidence>
<evidence type="ECO:0000313" key="7">
    <source>
        <dbReference type="EMBL" id="PUU73400.1"/>
    </source>
</evidence>
<keyword evidence="3" id="KW-0227">DNA damage</keyword>
<feature type="compositionally biased region" description="Acidic residues" evidence="6">
    <location>
        <begin position="539"/>
        <end position="550"/>
    </location>
</feature>
<comment type="similarity">
    <text evidence="2">Belongs to the rad1 family.</text>
</comment>
<dbReference type="Pfam" id="PF02144">
    <property type="entry name" value="Rad1"/>
    <property type="match status" value="2"/>
</dbReference>
<protein>
    <submittedName>
        <fullName evidence="7">Uncharacterized protein</fullName>
    </submittedName>
</protein>
<organism evidence="7 8">
    <name type="scientific">Tuber borchii</name>
    <name type="common">White truffle</name>
    <dbReference type="NCBI Taxonomy" id="42251"/>
    <lineage>
        <taxon>Eukaryota</taxon>
        <taxon>Fungi</taxon>
        <taxon>Dikarya</taxon>
        <taxon>Ascomycota</taxon>
        <taxon>Pezizomycotina</taxon>
        <taxon>Pezizomycetes</taxon>
        <taxon>Pezizales</taxon>
        <taxon>Tuberaceae</taxon>
        <taxon>Tuber</taxon>
    </lineage>
</organism>
<feature type="region of interest" description="Disordered" evidence="6">
    <location>
        <begin position="525"/>
        <end position="550"/>
    </location>
</feature>